<feature type="compositionally biased region" description="Basic and acidic residues" evidence="4">
    <location>
        <begin position="1"/>
        <end position="10"/>
    </location>
</feature>
<reference evidence="6" key="1">
    <citation type="submission" date="2013-12" db="EMBL/GenBank/DDBJ databases">
        <authorList>
            <person name="Omoto C.K."/>
            <person name="Sibley D."/>
            <person name="Venepally P."/>
            <person name="Hadjithomas M."/>
            <person name="Karamycheva S."/>
            <person name="Brunk B."/>
            <person name="Roos D."/>
            <person name="Caler E."/>
            <person name="Lorenzi H."/>
        </authorList>
    </citation>
    <scope>NUCLEOTIDE SEQUENCE</scope>
</reference>
<dbReference type="GO" id="GO:0005829">
    <property type="term" value="C:cytosol"/>
    <property type="evidence" value="ECO:0007669"/>
    <property type="project" value="TreeGrafter"/>
</dbReference>
<dbReference type="SMART" id="SM00360">
    <property type="entry name" value="RRM"/>
    <property type="match status" value="1"/>
</dbReference>
<accession>A0A023BCC8</accession>
<evidence type="ECO:0000256" key="4">
    <source>
        <dbReference type="SAM" id="MobiDB-lite"/>
    </source>
</evidence>
<dbReference type="InterPro" id="IPR035979">
    <property type="entry name" value="RBD_domain_sf"/>
</dbReference>
<dbReference type="Pfam" id="PF00076">
    <property type="entry name" value="RRM_1"/>
    <property type="match status" value="1"/>
</dbReference>
<evidence type="ECO:0000256" key="2">
    <source>
        <dbReference type="ARBA" id="ARBA00022884"/>
    </source>
</evidence>
<dbReference type="GO" id="GO:0003729">
    <property type="term" value="F:mRNA binding"/>
    <property type="evidence" value="ECO:0007669"/>
    <property type="project" value="InterPro"/>
</dbReference>
<feature type="region of interest" description="Disordered" evidence="4">
    <location>
        <begin position="1"/>
        <end position="221"/>
    </location>
</feature>
<dbReference type="PANTHER" id="PTHR47640:SF10">
    <property type="entry name" value="TRNA SELENOCYSTEINE 1-ASSOCIATED PROTEIN 1-RELATED"/>
    <property type="match status" value="1"/>
</dbReference>
<dbReference type="AlphaFoldDB" id="A0A023BCC8"/>
<dbReference type="VEuPathDB" id="CryptoDB:GNI_014050"/>
<dbReference type="SUPFAM" id="SSF54928">
    <property type="entry name" value="RNA-binding domain, RBD"/>
    <property type="match status" value="1"/>
</dbReference>
<dbReference type="RefSeq" id="XP_011128912.1">
    <property type="nucleotide sequence ID" value="XM_011130610.1"/>
</dbReference>
<proteinExistence type="predicted"/>
<dbReference type="PANTHER" id="PTHR47640">
    <property type="entry name" value="TRNA SELENOCYSTEINE 1-ASSOCIATED PROTEIN 1-RELATED-RELATED"/>
    <property type="match status" value="1"/>
</dbReference>
<dbReference type="InterPro" id="IPR050825">
    <property type="entry name" value="RBM42_RBP45_47-like"/>
</dbReference>
<keyword evidence="1" id="KW-0677">Repeat</keyword>
<evidence type="ECO:0000313" key="7">
    <source>
        <dbReference type="Proteomes" id="UP000019763"/>
    </source>
</evidence>
<organism evidence="6 7">
    <name type="scientific">Gregarina niphandrodes</name>
    <name type="common">Septate eugregarine</name>
    <dbReference type="NCBI Taxonomy" id="110365"/>
    <lineage>
        <taxon>Eukaryota</taxon>
        <taxon>Sar</taxon>
        <taxon>Alveolata</taxon>
        <taxon>Apicomplexa</taxon>
        <taxon>Conoidasida</taxon>
        <taxon>Gregarinasina</taxon>
        <taxon>Eugregarinorida</taxon>
        <taxon>Gregarinidae</taxon>
        <taxon>Gregarina</taxon>
    </lineage>
</organism>
<dbReference type="Proteomes" id="UP000019763">
    <property type="component" value="Unassembled WGS sequence"/>
</dbReference>
<dbReference type="EMBL" id="AFNH02000103">
    <property type="protein sequence ID" value="EZG83734.1"/>
    <property type="molecule type" value="Genomic_DNA"/>
</dbReference>
<feature type="compositionally biased region" description="Basic and acidic residues" evidence="4">
    <location>
        <begin position="188"/>
        <end position="221"/>
    </location>
</feature>
<dbReference type="eggNOG" id="KOG0118">
    <property type="taxonomic scope" value="Eukaryota"/>
</dbReference>
<feature type="compositionally biased region" description="Polar residues" evidence="4">
    <location>
        <begin position="162"/>
        <end position="173"/>
    </location>
</feature>
<keyword evidence="7" id="KW-1185">Reference proteome</keyword>
<dbReference type="InterPro" id="IPR000504">
    <property type="entry name" value="RRM_dom"/>
</dbReference>
<protein>
    <submittedName>
        <fullName evidence="6">RNA recognition motif protein</fullName>
    </submittedName>
</protein>
<feature type="compositionally biased region" description="Polar residues" evidence="4">
    <location>
        <begin position="47"/>
        <end position="65"/>
    </location>
</feature>
<dbReference type="GeneID" id="22910776"/>
<feature type="compositionally biased region" description="Basic and acidic residues" evidence="4">
    <location>
        <begin position="67"/>
        <end position="104"/>
    </location>
</feature>
<dbReference type="InterPro" id="IPR012677">
    <property type="entry name" value="Nucleotide-bd_a/b_plait_sf"/>
</dbReference>
<dbReference type="OrthoDB" id="446113at2759"/>
<name>A0A023BCC8_GRENI</name>
<evidence type="ECO:0000313" key="6">
    <source>
        <dbReference type="EMBL" id="EZG83734.1"/>
    </source>
</evidence>
<dbReference type="Gene3D" id="3.30.70.330">
    <property type="match status" value="1"/>
</dbReference>
<evidence type="ECO:0000259" key="5">
    <source>
        <dbReference type="PROSITE" id="PS50102"/>
    </source>
</evidence>
<evidence type="ECO:0000256" key="1">
    <source>
        <dbReference type="ARBA" id="ARBA00022737"/>
    </source>
</evidence>
<sequence>MRAGESKPDDALTYTQLKGEEEEELPQKRPLDRSVSCVLDTPKRVHTATNTEYTPLTEPLSSPGEQSPEKLLEEQRPPGEHSPGEHPPGEHRAAESPEALDAREAPPSPEEAPTCEGSSDNARSETADGPEGENADGVTGLPLESTPAAQTRQPAEAVSTAAAGTSTELTTHSVDGRSLDARSASGRSAEDRSTAEDRSAAEERLAEDRRIAEETQRTRPRTLELDPRALEMGPRGSVENTTLWIGDLERWEDEEYIYAYFEQYFPQSVTSVKVARDKDQQRSLGYGFVDFCSREVAERVLAAAPVFKRSHGRRFKLTWARGKTRQPFNPARRGLTASGGVIHSAPHLGPGAHLAPHLGPSSLAPSSHFAGSQFGLGPLVPAPAPAPFVPGGARWCVDVPKLPAGCSHQRLLELVLKPLALEGCTILEPYDGDSVRLVFAAANAFFAFIARYRDWRIDLAGLTLTYAVPADVMDSWTRMYEQSVTGANADYQATPQWQRM</sequence>
<gene>
    <name evidence="6" type="ORF">GNI_014050</name>
</gene>
<comment type="caution">
    <text evidence="6">The sequence shown here is derived from an EMBL/GenBank/DDBJ whole genome shotgun (WGS) entry which is preliminary data.</text>
</comment>
<dbReference type="PROSITE" id="PS50102">
    <property type="entry name" value="RRM"/>
    <property type="match status" value="1"/>
</dbReference>
<evidence type="ECO:0000256" key="3">
    <source>
        <dbReference type="PROSITE-ProRule" id="PRU00176"/>
    </source>
</evidence>
<keyword evidence="2 3" id="KW-0694">RNA-binding</keyword>
<feature type="domain" description="RRM" evidence="5">
    <location>
        <begin position="241"/>
        <end position="322"/>
    </location>
</feature>